<dbReference type="OrthoDB" id="9800454at2"/>
<feature type="domain" description="Methyltransferase" evidence="1">
    <location>
        <begin position="58"/>
        <end position="151"/>
    </location>
</feature>
<accession>A0A8G2CL56</accession>
<dbReference type="InterPro" id="IPR029063">
    <property type="entry name" value="SAM-dependent_MTases_sf"/>
</dbReference>
<gene>
    <name evidence="2" type="ORF">SAMN05421828_11237</name>
</gene>
<keyword evidence="2" id="KW-0808">Transferase</keyword>
<dbReference type="Pfam" id="PF13649">
    <property type="entry name" value="Methyltransf_25"/>
    <property type="match status" value="1"/>
</dbReference>
<reference evidence="2 3" key="1">
    <citation type="submission" date="2017-01" db="EMBL/GenBank/DDBJ databases">
        <authorList>
            <person name="Varghese N."/>
            <person name="Submissions S."/>
        </authorList>
    </citation>
    <scope>NUCLEOTIDE SEQUENCE [LARGE SCALE GENOMIC DNA]</scope>
    <source>
        <strain evidence="2 3">ATCC 35905</strain>
    </source>
</reference>
<dbReference type="GO" id="GO:0032259">
    <property type="term" value="P:methylation"/>
    <property type="evidence" value="ECO:0007669"/>
    <property type="project" value="UniProtKB-KW"/>
</dbReference>
<dbReference type="AlphaFoldDB" id="A0A8G2CL56"/>
<keyword evidence="2" id="KW-0489">Methyltransferase</keyword>
<proteinExistence type="predicted"/>
<dbReference type="SUPFAM" id="SSF53335">
    <property type="entry name" value="S-adenosyl-L-methionine-dependent methyltransferases"/>
    <property type="match status" value="1"/>
</dbReference>
<protein>
    <submittedName>
        <fullName evidence="2">Methyltransferase domain-containing protein</fullName>
    </submittedName>
</protein>
<dbReference type="Gene3D" id="3.40.50.150">
    <property type="entry name" value="Vaccinia Virus protein VP39"/>
    <property type="match status" value="1"/>
</dbReference>
<dbReference type="GO" id="GO:0008168">
    <property type="term" value="F:methyltransferase activity"/>
    <property type="evidence" value="ECO:0007669"/>
    <property type="project" value="UniProtKB-KW"/>
</dbReference>
<sequence>MTLTYRSTEPEVMDDPGLDPAVYARCIGDLAKVNRVTFTHRPVLRWLAAVAPAGGVSVLDVAFGDGDLLRAIARWADKRGVAMRLSGIDLNPRSAVAARAATPAGMDIVYRTGDVFEAAPDPKPDFIVTSQFTHHLDDRQLVQFLRWLDRTAERGWYITDLHRHAVPYYGFRVLARLMGWHRIVASDGTVSIARGFRRGDWQAALAAAGVQADIRWQFPFRYGVSRAS</sequence>
<dbReference type="EMBL" id="FTNE01000012">
    <property type="protein sequence ID" value="SIQ94107.1"/>
    <property type="molecule type" value="Genomic_DNA"/>
</dbReference>
<dbReference type="CDD" id="cd02440">
    <property type="entry name" value="AdoMet_MTases"/>
    <property type="match status" value="1"/>
</dbReference>
<organism evidence="2 3">
    <name type="scientific">Acidiphilium rubrum</name>
    <dbReference type="NCBI Taxonomy" id="526"/>
    <lineage>
        <taxon>Bacteria</taxon>
        <taxon>Pseudomonadati</taxon>
        <taxon>Pseudomonadota</taxon>
        <taxon>Alphaproteobacteria</taxon>
        <taxon>Acetobacterales</taxon>
        <taxon>Acidocellaceae</taxon>
        <taxon>Acidiphilium</taxon>
    </lineage>
</organism>
<comment type="caution">
    <text evidence="2">The sequence shown here is derived from an EMBL/GenBank/DDBJ whole genome shotgun (WGS) entry which is preliminary data.</text>
</comment>
<evidence type="ECO:0000313" key="3">
    <source>
        <dbReference type="Proteomes" id="UP000186308"/>
    </source>
</evidence>
<evidence type="ECO:0000259" key="1">
    <source>
        <dbReference type="Pfam" id="PF13649"/>
    </source>
</evidence>
<keyword evidence="3" id="KW-1185">Reference proteome</keyword>
<evidence type="ECO:0000313" key="2">
    <source>
        <dbReference type="EMBL" id="SIQ94107.1"/>
    </source>
</evidence>
<dbReference type="InterPro" id="IPR041698">
    <property type="entry name" value="Methyltransf_25"/>
</dbReference>
<dbReference type="RefSeq" id="WP_029312340.1">
    <property type="nucleotide sequence ID" value="NZ_FTNE01000012.1"/>
</dbReference>
<dbReference type="Proteomes" id="UP000186308">
    <property type="component" value="Unassembled WGS sequence"/>
</dbReference>
<name>A0A8G2CL56_ACIRU</name>